<accession>A0A368V3A6</accession>
<keyword evidence="4" id="KW-0804">Transcription</keyword>
<organism evidence="6 7">
    <name type="scientific">Marinobacter nauticus</name>
    <name type="common">Marinobacter hydrocarbonoclasticus</name>
    <name type="synonym">Marinobacter aquaeolei</name>
    <dbReference type="NCBI Taxonomy" id="2743"/>
    <lineage>
        <taxon>Bacteria</taxon>
        <taxon>Pseudomonadati</taxon>
        <taxon>Pseudomonadota</taxon>
        <taxon>Gammaproteobacteria</taxon>
        <taxon>Pseudomonadales</taxon>
        <taxon>Marinobacteraceae</taxon>
        <taxon>Marinobacter</taxon>
    </lineage>
</organism>
<reference evidence="6 7" key="1">
    <citation type="submission" date="2018-07" db="EMBL/GenBank/DDBJ databases">
        <title>Freshwater and sediment microbial communities from various areas in North America, analyzing microbe dynamics in response to fracking.</title>
        <authorList>
            <person name="Lamendella R."/>
        </authorList>
    </citation>
    <scope>NUCLEOTIDE SEQUENCE [LARGE SCALE GENOMIC DNA]</scope>
    <source>
        <strain evidence="6 7">114E</strain>
        <strain evidence="5 8">114E_o</strain>
    </source>
</reference>
<proteinExistence type="inferred from homology"/>
<evidence type="ECO:0000256" key="2">
    <source>
        <dbReference type="ARBA" id="ARBA00023015"/>
    </source>
</evidence>
<dbReference type="GO" id="GO:0003677">
    <property type="term" value="F:DNA binding"/>
    <property type="evidence" value="ECO:0007669"/>
    <property type="project" value="UniProtKB-KW"/>
</dbReference>
<evidence type="ECO:0000313" key="7">
    <source>
        <dbReference type="Proteomes" id="UP000252795"/>
    </source>
</evidence>
<dbReference type="InterPro" id="IPR010534">
    <property type="entry name" value="Phage_933W_GpQ"/>
</dbReference>
<gene>
    <name evidence="6" type="ORF">DET51_105211</name>
    <name evidence="5" type="ORF">DET64_105212</name>
</gene>
<dbReference type="EMBL" id="QNSA01000005">
    <property type="protein sequence ID" value="RBP74086.1"/>
    <property type="molecule type" value="Genomic_DNA"/>
</dbReference>
<comment type="caution">
    <text evidence="6">The sequence shown here is derived from an EMBL/GenBank/DDBJ whole genome shotgun (WGS) entry which is preliminary data.</text>
</comment>
<dbReference type="Pfam" id="PF06530">
    <property type="entry name" value="Phage_antitermQ"/>
    <property type="match status" value="1"/>
</dbReference>
<dbReference type="AlphaFoldDB" id="A0A368V3A6"/>
<keyword evidence="3" id="KW-0238">DNA-binding</keyword>
<comment type="similarity">
    <text evidence="1">Belongs to the phage antitermination Q type 1 family.</text>
</comment>
<keyword evidence="8" id="KW-1185">Reference proteome</keyword>
<evidence type="ECO:0000256" key="1">
    <source>
        <dbReference type="ARBA" id="ARBA00010234"/>
    </source>
</evidence>
<dbReference type="Proteomes" id="UP000252795">
    <property type="component" value="Unassembled WGS sequence"/>
</dbReference>
<evidence type="ECO:0000256" key="4">
    <source>
        <dbReference type="ARBA" id="ARBA00023163"/>
    </source>
</evidence>
<evidence type="ECO:0000313" key="8">
    <source>
        <dbReference type="Proteomes" id="UP000253065"/>
    </source>
</evidence>
<dbReference type="GO" id="GO:0060567">
    <property type="term" value="P:negative regulation of termination of DNA-templated transcription"/>
    <property type="evidence" value="ECO:0007669"/>
    <property type="project" value="InterPro"/>
</dbReference>
<protein>
    <submittedName>
        <fullName evidence="6">Antitermination protein Q</fullName>
    </submittedName>
</protein>
<keyword evidence="2" id="KW-0805">Transcription regulation</keyword>
<dbReference type="EMBL" id="QPJB01000005">
    <property type="protein sequence ID" value="RCW34835.1"/>
    <property type="molecule type" value="Genomic_DNA"/>
</dbReference>
<evidence type="ECO:0000256" key="3">
    <source>
        <dbReference type="ARBA" id="ARBA00023125"/>
    </source>
</evidence>
<dbReference type="Proteomes" id="UP000253065">
    <property type="component" value="Unassembled WGS sequence"/>
</dbReference>
<name>A0A368V3A6_MARNT</name>
<evidence type="ECO:0000313" key="5">
    <source>
        <dbReference type="EMBL" id="RBP74086.1"/>
    </source>
</evidence>
<sequence>MLEDTKNRLQEWGEWVRSGGPSLGYSAVKLAAGCGGCTVPDDEALAVDRAVASLKHREPNMGKVLVNYYVRRWDYSMIGLDVHMGREKVRVLLRSAEAWVDGSLSRLAG</sequence>
<evidence type="ECO:0000313" key="6">
    <source>
        <dbReference type="EMBL" id="RCW34835.1"/>
    </source>
</evidence>